<dbReference type="PANTHER" id="PTHR43289:SF6">
    <property type="entry name" value="SERINE_THREONINE-PROTEIN KINASE NEKL-3"/>
    <property type="match status" value="1"/>
</dbReference>
<sequence length="475" mass="52160">MTVIAGRYRLVRELGRGGMGRVWEAADEVLRRRVAVKEVLLPDGLDAGERSRLCRRAVREARAAGMLDHESIIAVHDVLLEGDRPWIVMELVDGRSLRETMPVAPREAARIGASVLGALRAAHRAGVLHRDVTPGNVLLAADGRVVLSDFGIADLDGDPALTRTGTVLGSPGYIAPERLDGRDVDGRSDLFSLGATLYAAVEGRSAFGRSSDAATFAATLTEPPPRPRRAGPLRPLLAGLLRKDPADRPDAERAAATLRKIATGRTRRRVPRKGTPVLELSWLGAVAVPAIIFLLPAYVTEPRGEALYPSGFRACPMQAGSLRFREVNPGEDDVRECYGGNVVLRWYEGYVGAYEKPVALRHPSVREAHRWLRFLSVHNVEEDERYPFDITETDFDRPSVVTDRHRALRPRPLDGLADEAFVREVRDGELGEVEVIFRDSNLVIGVVHDGGEPDARRAAALDAARAVLAELRRRR</sequence>
<dbReference type="RefSeq" id="WP_192759141.1">
    <property type="nucleotide sequence ID" value="NZ_JADBDZ010000001.1"/>
</dbReference>
<evidence type="ECO:0000256" key="5">
    <source>
        <dbReference type="ARBA" id="ARBA00022777"/>
    </source>
</evidence>
<keyword evidence="6 7" id="KW-0067">ATP-binding</keyword>
<comment type="caution">
    <text evidence="10">The sequence shown here is derived from an EMBL/GenBank/DDBJ whole genome shotgun (WGS) entry which is preliminary data.</text>
</comment>
<dbReference type="PANTHER" id="PTHR43289">
    <property type="entry name" value="MITOGEN-ACTIVATED PROTEIN KINASE KINASE KINASE 20-RELATED"/>
    <property type="match status" value="1"/>
</dbReference>
<evidence type="ECO:0000313" key="11">
    <source>
        <dbReference type="Proteomes" id="UP000627838"/>
    </source>
</evidence>
<evidence type="ECO:0000256" key="8">
    <source>
        <dbReference type="SAM" id="Phobius"/>
    </source>
</evidence>
<keyword evidence="2" id="KW-0723">Serine/threonine-protein kinase</keyword>
<dbReference type="EMBL" id="JADBDZ010000001">
    <property type="protein sequence ID" value="MBE1532454.1"/>
    <property type="molecule type" value="Genomic_DNA"/>
</dbReference>
<evidence type="ECO:0000256" key="4">
    <source>
        <dbReference type="ARBA" id="ARBA00022741"/>
    </source>
</evidence>
<proteinExistence type="predicted"/>
<evidence type="ECO:0000259" key="9">
    <source>
        <dbReference type="PROSITE" id="PS50011"/>
    </source>
</evidence>
<evidence type="ECO:0000256" key="3">
    <source>
        <dbReference type="ARBA" id="ARBA00022679"/>
    </source>
</evidence>
<protein>
    <recommendedName>
        <fullName evidence="1">non-specific serine/threonine protein kinase</fullName>
        <ecNumber evidence="1">2.7.11.1</ecNumber>
    </recommendedName>
</protein>
<keyword evidence="11" id="KW-1185">Reference proteome</keyword>
<evidence type="ECO:0000256" key="6">
    <source>
        <dbReference type="ARBA" id="ARBA00022840"/>
    </source>
</evidence>
<dbReference type="InterPro" id="IPR000719">
    <property type="entry name" value="Prot_kinase_dom"/>
</dbReference>
<reference evidence="10 11" key="1">
    <citation type="submission" date="2020-10" db="EMBL/GenBank/DDBJ databases">
        <title>Sequencing the genomes of 1000 actinobacteria strains.</title>
        <authorList>
            <person name="Klenk H.-P."/>
        </authorList>
    </citation>
    <scope>NUCLEOTIDE SEQUENCE [LARGE SCALE GENOMIC DNA]</scope>
    <source>
        <strain evidence="10 11">DSM 46744</strain>
    </source>
</reference>
<organism evidence="10 11">
    <name type="scientific">Actinomadura algeriensis</name>
    <dbReference type="NCBI Taxonomy" id="1679523"/>
    <lineage>
        <taxon>Bacteria</taxon>
        <taxon>Bacillati</taxon>
        <taxon>Actinomycetota</taxon>
        <taxon>Actinomycetes</taxon>
        <taxon>Streptosporangiales</taxon>
        <taxon>Thermomonosporaceae</taxon>
        <taxon>Actinomadura</taxon>
    </lineage>
</organism>
<keyword evidence="8" id="KW-1133">Transmembrane helix</keyword>
<keyword evidence="4 7" id="KW-0547">Nucleotide-binding</keyword>
<evidence type="ECO:0000256" key="1">
    <source>
        <dbReference type="ARBA" id="ARBA00012513"/>
    </source>
</evidence>
<keyword evidence="5" id="KW-0418">Kinase</keyword>
<dbReference type="CDD" id="cd14014">
    <property type="entry name" value="STKc_PknB_like"/>
    <property type="match status" value="1"/>
</dbReference>
<feature type="binding site" evidence="7">
    <location>
        <position position="37"/>
    </location>
    <ligand>
        <name>ATP</name>
        <dbReference type="ChEBI" id="CHEBI:30616"/>
    </ligand>
</feature>
<dbReference type="PROSITE" id="PS00107">
    <property type="entry name" value="PROTEIN_KINASE_ATP"/>
    <property type="match status" value="1"/>
</dbReference>
<dbReference type="Pfam" id="PF00069">
    <property type="entry name" value="Pkinase"/>
    <property type="match status" value="1"/>
</dbReference>
<keyword evidence="3" id="KW-0808">Transferase</keyword>
<dbReference type="PROSITE" id="PS50011">
    <property type="entry name" value="PROTEIN_KINASE_DOM"/>
    <property type="match status" value="1"/>
</dbReference>
<dbReference type="PROSITE" id="PS00109">
    <property type="entry name" value="PROTEIN_KINASE_TYR"/>
    <property type="match status" value="1"/>
</dbReference>
<evidence type="ECO:0000313" key="10">
    <source>
        <dbReference type="EMBL" id="MBE1532454.1"/>
    </source>
</evidence>
<keyword evidence="8" id="KW-0472">Membrane</keyword>
<feature type="domain" description="Protein kinase" evidence="9">
    <location>
        <begin position="8"/>
        <end position="261"/>
    </location>
</feature>
<dbReference type="EC" id="2.7.11.1" evidence="1"/>
<dbReference type="InterPro" id="IPR008266">
    <property type="entry name" value="Tyr_kinase_AS"/>
</dbReference>
<dbReference type="Gene3D" id="3.30.200.20">
    <property type="entry name" value="Phosphorylase Kinase, domain 1"/>
    <property type="match status" value="1"/>
</dbReference>
<accession>A0ABR9JPV8</accession>
<dbReference type="InterPro" id="IPR011009">
    <property type="entry name" value="Kinase-like_dom_sf"/>
</dbReference>
<name>A0ABR9JPV8_9ACTN</name>
<feature type="transmembrane region" description="Helical" evidence="8">
    <location>
        <begin position="277"/>
        <end position="299"/>
    </location>
</feature>
<gene>
    <name evidence="10" type="ORF">H4W34_002287</name>
</gene>
<dbReference type="InterPro" id="IPR017441">
    <property type="entry name" value="Protein_kinase_ATP_BS"/>
</dbReference>
<dbReference type="Proteomes" id="UP000627838">
    <property type="component" value="Unassembled WGS sequence"/>
</dbReference>
<evidence type="ECO:0000256" key="7">
    <source>
        <dbReference type="PROSITE-ProRule" id="PRU10141"/>
    </source>
</evidence>
<dbReference type="Gene3D" id="1.10.510.10">
    <property type="entry name" value="Transferase(Phosphotransferase) domain 1"/>
    <property type="match status" value="1"/>
</dbReference>
<keyword evidence="8" id="KW-0812">Transmembrane</keyword>
<dbReference type="SUPFAM" id="SSF56112">
    <property type="entry name" value="Protein kinase-like (PK-like)"/>
    <property type="match status" value="1"/>
</dbReference>
<evidence type="ECO:0000256" key="2">
    <source>
        <dbReference type="ARBA" id="ARBA00022527"/>
    </source>
</evidence>